<dbReference type="CDD" id="cd06558">
    <property type="entry name" value="crotonase-like"/>
    <property type="match status" value="1"/>
</dbReference>
<dbReference type="InterPro" id="IPR029045">
    <property type="entry name" value="ClpP/crotonase-like_dom_sf"/>
</dbReference>
<organism evidence="3 4">
    <name type="scientific">Fontimonas thermophila</name>
    <dbReference type="NCBI Taxonomy" id="1076937"/>
    <lineage>
        <taxon>Bacteria</taxon>
        <taxon>Pseudomonadati</taxon>
        <taxon>Pseudomonadota</taxon>
        <taxon>Gammaproteobacteria</taxon>
        <taxon>Nevskiales</taxon>
        <taxon>Nevskiaceae</taxon>
        <taxon>Fontimonas</taxon>
    </lineage>
</organism>
<name>A0A1I2II50_9GAMM</name>
<evidence type="ECO:0000313" key="4">
    <source>
        <dbReference type="Proteomes" id="UP000199771"/>
    </source>
</evidence>
<sequence length="266" mass="28374">MDERSLLCAVEDRVAVIRLNRPKTLNALTPDLLDGLRRAIEGYAADDAVGAILLTGEGRGFSSGADLIANAAQPPRDAEGRLDLGHALEACYNPLVLQMRTCPKPIIAAVNGMAAGAGASLALMADLTLAARSAYFLQAFVHIGLIPDAGATWILPRLVGAQRAMGLALLGERLSAQDAKDWGLIWDVVDDEQLLPTALALARRLASGPGLAIARIKRALQAALGNDLTVQLQLEAELQRECGRTQDFIEGAAAFVQKRPPRFRNR</sequence>
<dbReference type="PROSITE" id="PS00166">
    <property type="entry name" value="ENOYL_COA_HYDRATASE"/>
    <property type="match status" value="1"/>
</dbReference>
<evidence type="ECO:0000256" key="2">
    <source>
        <dbReference type="RuleBase" id="RU003707"/>
    </source>
</evidence>
<dbReference type="Pfam" id="PF00378">
    <property type="entry name" value="ECH_1"/>
    <property type="match status" value="1"/>
</dbReference>
<dbReference type="PANTHER" id="PTHR43459">
    <property type="entry name" value="ENOYL-COA HYDRATASE"/>
    <property type="match status" value="1"/>
</dbReference>
<proteinExistence type="inferred from homology"/>
<dbReference type="AlphaFoldDB" id="A0A1I2II50"/>
<dbReference type="InterPro" id="IPR014748">
    <property type="entry name" value="Enoyl-CoA_hydra_C"/>
</dbReference>
<dbReference type="RefSeq" id="WP_091532417.1">
    <property type="nucleotide sequence ID" value="NZ_FOOC01000003.1"/>
</dbReference>
<dbReference type="PANTHER" id="PTHR43459:SF1">
    <property type="entry name" value="EG:BACN32G11.4 PROTEIN"/>
    <property type="match status" value="1"/>
</dbReference>
<dbReference type="InterPro" id="IPR001753">
    <property type="entry name" value="Enoyl-CoA_hydra/iso"/>
</dbReference>
<accession>A0A1I2II50</accession>
<comment type="similarity">
    <text evidence="1 2">Belongs to the enoyl-CoA hydratase/isomerase family.</text>
</comment>
<dbReference type="Gene3D" id="1.10.12.10">
    <property type="entry name" value="Lyase 2-enoyl-coa Hydratase, Chain A, domain 2"/>
    <property type="match status" value="1"/>
</dbReference>
<gene>
    <name evidence="3" type="ORF">SAMN04488120_103279</name>
</gene>
<evidence type="ECO:0000256" key="1">
    <source>
        <dbReference type="ARBA" id="ARBA00005254"/>
    </source>
</evidence>
<dbReference type="GO" id="GO:0003824">
    <property type="term" value="F:catalytic activity"/>
    <property type="evidence" value="ECO:0007669"/>
    <property type="project" value="InterPro"/>
</dbReference>
<dbReference type="STRING" id="1076937.SAMN04488120_103279"/>
<dbReference type="Proteomes" id="UP000199771">
    <property type="component" value="Unassembled WGS sequence"/>
</dbReference>
<dbReference type="Gene3D" id="3.90.226.10">
    <property type="entry name" value="2-enoyl-CoA Hydratase, Chain A, domain 1"/>
    <property type="match status" value="1"/>
</dbReference>
<reference evidence="3 4" key="1">
    <citation type="submission" date="2016-10" db="EMBL/GenBank/DDBJ databases">
        <authorList>
            <person name="de Groot N.N."/>
        </authorList>
    </citation>
    <scope>NUCLEOTIDE SEQUENCE [LARGE SCALE GENOMIC DNA]</scope>
    <source>
        <strain evidence="3 4">DSM 23609</strain>
    </source>
</reference>
<evidence type="ECO:0000313" key="3">
    <source>
        <dbReference type="EMBL" id="SFF40747.1"/>
    </source>
</evidence>
<dbReference type="SUPFAM" id="SSF52096">
    <property type="entry name" value="ClpP/crotonase"/>
    <property type="match status" value="1"/>
</dbReference>
<protein>
    <submittedName>
        <fullName evidence="3">Enoyl-CoA hydratase</fullName>
    </submittedName>
</protein>
<dbReference type="InterPro" id="IPR018376">
    <property type="entry name" value="Enoyl-CoA_hyd/isom_CS"/>
</dbReference>
<keyword evidence="4" id="KW-1185">Reference proteome</keyword>
<dbReference type="EMBL" id="FOOC01000003">
    <property type="protein sequence ID" value="SFF40747.1"/>
    <property type="molecule type" value="Genomic_DNA"/>
</dbReference>
<dbReference type="OrthoDB" id="9777711at2"/>